<dbReference type="Pfam" id="PF08897">
    <property type="entry name" value="DUF1841"/>
    <property type="match status" value="1"/>
</dbReference>
<dbReference type="AlphaFoldDB" id="A0A3B0ZDE3"/>
<proteinExistence type="predicted"/>
<name>A0A3B0ZDE3_9ZZZZ</name>
<dbReference type="InterPro" id="IPR014993">
    <property type="entry name" value="DUF1841"/>
</dbReference>
<evidence type="ECO:0000313" key="1">
    <source>
        <dbReference type="EMBL" id="VAW91438.1"/>
    </source>
</evidence>
<evidence type="ECO:0008006" key="2">
    <source>
        <dbReference type="Google" id="ProtNLM"/>
    </source>
</evidence>
<sequence>MFTQDRSQLRKIFFDAWNKHQKNTTLSAMEQIIVNIINLHSEYQQMLSNENDFLDKDYLSENGETNPFLHMAMHISIHEQLANKRPPQITNIYSQLLSKFKDAHEVEHHMMECLGQMIWQAQRDNVMPDESLYLNCLTKLLN</sequence>
<organism evidence="1">
    <name type="scientific">hydrothermal vent metagenome</name>
    <dbReference type="NCBI Taxonomy" id="652676"/>
    <lineage>
        <taxon>unclassified sequences</taxon>
        <taxon>metagenomes</taxon>
        <taxon>ecological metagenomes</taxon>
    </lineage>
</organism>
<gene>
    <name evidence="1" type="ORF">MNBD_GAMMA22-2718</name>
</gene>
<dbReference type="EMBL" id="UOFS01000006">
    <property type="protein sequence ID" value="VAW91438.1"/>
    <property type="molecule type" value="Genomic_DNA"/>
</dbReference>
<accession>A0A3B0ZDE3</accession>
<protein>
    <recommendedName>
        <fullName evidence="2">DUF1841 domain-containing protein</fullName>
    </recommendedName>
</protein>
<reference evidence="1" key="1">
    <citation type="submission" date="2018-06" db="EMBL/GenBank/DDBJ databases">
        <authorList>
            <person name="Zhirakovskaya E."/>
        </authorList>
    </citation>
    <scope>NUCLEOTIDE SEQUENCE</scope>
</reference>